<feature type="coiled-coil region" evidence="1">
    <location>
        <begin position="654"/>
        <end position="709"/>
    </location>
</feature>
<evidence type="ECO:0000313" key="3">
    <source>
        <dbReference type="Proteomes" id="UP001162131"/>
    </source>
</evidence>
<proteinExistence type="predicted"/>
<sequence>MNEEMYWEKLINVNEDLRYEIGELNNKLIEESVKSESLAIEISMLRSQLEYQMKFKPNSTEIEDLKRKNDLLQAQLKSIENDHLECARFLEENCILKEEILKLKEEIQKKNCLLNDQIYDNKKIKLLEDTAHLINQKLLALELIDNCEMKEKVFSDLAMNSNKLIQTVKNKNKEIREKNIKIEELSIERDLLFNENSSLNSSLSRRSTPLRENRSRIDRLEKQCEEKDEKRVLIENLYQKTLKKLEQIEYELENTNKINHDLQDKLRVLNNLCSKQQETLSISECNEEKLLRKLEKYKSLLISKEKQFSELCLEKINLENKEKIGIKAQEDIEKLKNQIIELKNSHLKNLKIKEDIILELAKANKASLNEIQVLKAKASNYKQDIELKDKKISQIEYDYNISLENSKSHNENFKILEEKLRQEIKEKNEMSIEMQKLNTQLDESIKKYNENLSINEDMKLLNIQLDKRVSEATEKYHKVNQELSKYFEKYNNSLETIKSMKNQKSKLNEELSELRKEIISLKNQLEISESIKNNLEKKYELYKQSSLKVIEGQKQNITNLETEINNLRQNINEIKEESIKKIDKLQDIINDQQHKNIEAILAKKREKILKLKEKIIEVNNSNKELFASVQQLKDFLQNQIVFEDSVEEDEEGGKKEIEREFMLLKEKYSSLAKDYDDLYKKLEALTEENKNLKEVINEKERKLNEWNFVMKSMNKRF</sequence>
<protein>
    <submittedName>
        <fullName evidence="2">Uncharacterized protein</fullName>
    </submittedName>
</protein>
<gene>
    <name evidence="2" type="ORF">BSTOLATCC_MIC16875</name>
</gene>
<keyword evidence="1" id="KW-0175">Coiled coil</keyword>
<dbReference type="EMBL" id="CAJZBQ010000016">
    <property type="protein sequence ID" value="CAG9316773.1"/>
    <property type="molecule type" value="Genomic_DNA"/>
</dbReference>
<evidence type="ECO:0000256" key="1">
    <source>
        <dbReference type="SAM" id="Coils"/>
    </source>
</evidence>
<evidence type="ECO:0000313" key="2">
    <source>
        <dbReference type="EMBL" id="CAG9316773.1"/>
    </source>
</evidence>
<organism evidence="2 3">
    <name type="scientific">Blepharisma stoltei</name>
    <dbReference type="NCBI Taxonomy" id="1481888"/>
    <lineage>
        <taxon>Eukaryota</taxon>
        <taxon>Sar</taxon>
        <taxon>Alveolata</taxon>
        <taxon>Ciliophora</taxon>
        <taxon>Postciliodesmatophora</taxon>
        <taxon>Heterotrichea</taxon>
        <taxon>Heterotrichida</taxon>
        <taxon>Blepharismidae</taxon>
        <taxon>Blepharisma</taxon>
    </lineage>
</organism>
<accession>A0AAU9IQK4</accession>
<reference evidence="2" key="1">
    <citation type="submission" date="2021-09" db="EMBL/GenBank/DDBJ databases">
        <authorList>
            <consortium name="AG Swart"/>
            <person name="Singh M."/>
            <person name="Singh A."/>
            <person name="Seah K."/>
            <person name="Emmerich C."/>
        </authorList>
    </citation>
    <scope>NUCLEOTIDE SEQUENCE</scope>
    <source>
        <strain evidence="2">ATCC30299</strain>
    </source>
</reference>
<feature type="coiled-coil region" evidence="1">
    <location>
        <begin position="165"/>
        <end position="621"/>
    </location>
</feature>
<name>A0AAU9IQK4_9CILI</name>
<keyword evidence="3" id="KW-1185">Reference proteome</keyword>
<dbReference type="Proteomes" id="UP001162131">
    <property type="component" value="Unassembled WGS sequence"/>
</dbReference>
<dbReference type="AlphaFoldDB" id="A0AAU9IQK4"/>
<comment type="caution">
    <text evidence="2">The sequence shown here is derived from an EMBL/GenBank/DDBJ whole genome shotgun (WGS) entry which is preliminary data.</text>
</comment>